<evidence type="ECO:0000313" key="3">
    <source>
        <dbReference type="Proteomes" id="UP000777438"/>
    </source>
</evidence>
<dbReference type="AlphaFoldDB" id="A0A9P9AMD0"/>
<feature type="compositionally biased region" description="Basic and acidic residues" evidence="1">
    <location>
        <begin position="162"/>
        <end position="175"/>
    </location>
</feature>
<organism evidence="2 3">
    <name type="scientific">Thelonectria olida</name>
    <dbReference type="NCBI Taxonomy" id="1576542"/>
    <lineage>
        <taxon>Eukaryota</taxon>
        <taxon>Fungi</taxon>
        <taxon>Dikarya</taxon>
        <taxon>Ascomycota</taxon>
        <taxon>Pezizomycotina</taxon>
        <taxon>Sordariomycetes</taxon>
        <taxon>Hypocreomycetidae</taxon>
        <taxon>Hypocreales</taxon>
        <taxon>Nectriaceae</taxon>
        <taxon>Thelonectria</taxon>
    </lineage>
</organism>
<evidence type="ECO:0000313" key="2">
    <source>
        <dbReference type="EMBL" id="KAH6884827.1"/>
    </source>
</evidence>
<dbReference type="PANTHER" id="PTHR28218:SF1">
    <property type="entry name" value="VPS4-ASSOCIATED PROTEIN 1"/>
    <property type="match status" value="1"/>
</dbReference>
<feature type="compositionally biased region" description="Basic and acidic residues" evidence="1">
    <location>
        <begin position="68"/>
        <end position="138"/>
    </location>
</feature>
<evidence type="ECO:0000256" key="1">
    <source>
        <dbReference type="SAM" id="MobiDB-lite"/>
    </source>
</evidence>
<dbReference type="OrthoDB" id="2158714at2759"/>
<sequence length="189" mass="22499">MATAFPNVYHHRRVAESASKACDICYKPSTSVLITPDNKDFFYVCLTHIKDHNFCTPKIDQDALKAKREKELEEEKERLKKEYEERQKKKKEKEEKKDKDKEKEKGKEKDKDKDKDKDDKKDDSKKDDDKDDKAKKEAAPQPEPRVFELKNAFYQQRLTKKRQAEAARRDRERMMKPGYFPSVPTEDPR</sequence>
<dbReference type="Proteomes" id="UP000777438">
    <property type="component" value="Unassembled WGS sequence"/>
</dbReference>
<keyword evidence="3" id="KW-1185">Reference proteome</keyword>
<dbReference type="InterPro" id="IPR013640">
    <property type="entry name" value="Vfa1"/>
</dbReference>
<comment type="caution">
    <text evidence="2">The sequence shown here is derived from an EMBL/GenBank/DDBJ whole genome shotgun (WGS) entry which is preliminary data.</text>
</comment>
<feature type="region of interest" description="Disordered" evidence="1">
    <location>
        <begin position="68"/>
        <end position="189"/>
    </location>
</feature>
<dbReference type="EMBL" id="JAGPYM010000019">
    <property type="protein sequence ID" value="KAH6884827.1"/>
    <property type="molecule type" value="Genomic_DNA"/>
</dbReference>
<dbReference type="PANTHER" id="PTHR28218">
    <property type="entry name" value="VPS4-ASSOCIATED PROTEIN 1"/>
    <property type="match status" value="1"/>
</dbReference>
<dbReference type="GO" id="GO:0007034">
    <property type="term" value="P:vacuolar transport"/>
    <property type="evidence" value="ECO:0007669"/>
    <property type="project" value="TreeGrafter"/>
</dbReference>
<gene>
    <name evidence="2" type="ORF">B0T10DRAFT_564254</name>
</gene>
<name>A0A9P9AMD0_9HYPO</name>
<proteinExistence type="predicted"/>
<protein>
    <submittedName>
        <fullName evidence="2">VPS4-associated protein 1</fullName>
    </submittedName>
</protein>
<dbReference type="GO" id="GO:0005768">
    <property type="term" value="C:endosome"/>
    <property type="evidence" value="ECO:0007669"/>
    <property type="project" value="TreeGrafter"/>
</dbReference>
<dbReference type="Pfam" id="PF08432">
    <property type="entry name" value="Vfa1"/>
    <property type="match status" value="1"/>
</dbReference>
<reference evidence="2 3" key="1">
    <citation type="journal article" date="2021" name="Nat. Commun.">
        <title>Genetic determinants of endophytism in the Arabidopsis root mycobiome.</title>
        <authorList>
            <person name="Mesny F."/>
            <person name="Miyauchi S."/>
            <person name="Thiergart T."/>
            <person name="Pickel B."/>
            <person name="Atanasova L."/>
            <person name="Karlsson M."/>
            <person name="Huettel B."/>
            <person name="Barry K.W."/>
            <person name="Haridas S."/>
            <person name="Chen C."/>
            <person name="Bauer D."/>
            <person name="Andreopoulos W."/>
            <person name="Pangilinan J."/>
            <person name="LaButti K."/>
            <person name="Riley R."/>
            <person name="Lipzen A."/>
            <person name="Clum A."/>
            <person name="Drula E."/>
            <person name="Henrissat B."/>
            <person name="Kohler A."/>
            <person name="Grigoriev I.V."/>
            <person name="Martin F.M."/>
            <person name="Hacquard S."/>
        </authorList>
    </citation>
    <scope>NUCLEOTIDE SEQUENCE [LARGE SCALE GENOMIC DNA]</scope>
    <source>
        <strain evidence="2 3">MPI-CAGE-CH-0241</strain>
    </source>
</reference>
<accession>A0A9P9AMD0</accession>